<accession>A0A226EWH9</accession>
<feature type="domain" description="RFX-type winged-helix" evidence="1">
    <location>
        <begin position="241"/>
        <end position="294"/>
    </location>
</feature>
<name>A0A226EWH9_FOLCA</name>
<dbReference type="GO" id="GO:0003677">
    <property type="term" value="F:DNA binding"/>
    <property type="evidence" value="ECO:0007669"/>
    <property type="project" value="UniProtKB-KW"/>
</dbReference>
<reference evidence="2 3" key="1">
    <citation type="submission" date="2015-12" db="EMBL/GenBank/DDBJ databases">
        <title>The genome of Folsomia candida.</title>
        <authorList>
            <person name="Faddeeva A."/>
            <person name="Derks M.F."/>
            <person name="Anvar Y."/>
            <person name="Smit S."/>
            <person name="Van Straalen N."/>
            <person name="Roelofs D."/>
        </authorList>
    </citation>
    <scope>NUCLEOTIDE SEQUENCE [LARGE SCALE GENOMIC DNA]</scope>
    <source>
        <strain evidence="2 3">VU population</strain>
        <tissue evidence="2">Whole body</tissue>
    </source>
</reference>
<comment type="caution">
    <text evidence="2">The sequence shown here is derived from an EMBL/GenBank/DDBJ whole genome shotgun (WGS) entry which is preliminary data.</text>
</comment>
<evidence type="ECO:0000313" key="3">
    <source>
        <dbReference type="Proteomes" id="UP000198287"/>
    </source>
</evidence>
<protein>
    <submittedName>
        <fullName evidence="2">DNA-binding protein RFX7</fullName>
    </submittedName>
</protein>
<dbReference type="InterPro" id="IPR003150">
    <property type="entry name" value="DNA-bd_RFX"/>
</dbReference>
<dbReference type="SUPFAM" id="SSF46785">
    <property type="entry name" value="Winged helix' DNA-binding domain"/>
    <property type="match status" value="1"/>
</dbReference>
<dbReference type="InterPro" id="IPR036390">
    <property type="entry name" value="WH_DNA-bd_sf"/>
</dbReference>
<evidence type="ECO:0000259" key="1">
    <source>
        <dbReference type="Pfam" id="PF02257"/>
    </source>
</evidence>
<keyword evidence="3" id="KW-1185">Reference proteome</keyword>
<dbReference type="EMBL" id="LNIX01000001">
    <property type="protein sequence ID" value="OXA61889.1"/>
    <property type="molecule type" value="Genomic_DNA"/>
</dbReference>
<keyword evidence="2" id="KW-0238">DNA-binding</keyword>
<dbReference type="Pfam" id="PF02257">
    <property type="entry name" value="RFX_DNA_binding"/>
    <property type="match status" value="1"/>
</dbReference>
<sequence>MICSPFEDGIIFHTEGENLVGRNVQYLVPLRDCEKSVNGHFILNYHIKSLTPQQAAHARLIESTLGEEDEVGGCGVGFFLKTDEMDYLPEEAFGLRIYATNEQFANTVKNGLRGFLDAVCIRCPGAAFNKLHPFAPQILQHLETFPQLRPILPTVAELDDRKDRKEQYSRFTVATISRFHHYFRGQRGTDYLSGDPLAIVPWNEGQDTLSEELRAEWISQTERKLLDGSKQQQRPTFDNLTARVWIKNNYKIEPNRKIEKRTVYQNYLDTCNQKSYLRDTTFGIILNNVFPNIEGTNGGRDKPSYTNLQLISDVKPVRQKRKKADVLSSEEEDE</sequence>
<dbReference type="AlphaFoldDB" id="A0A226EWH9"/>
<dbReference type="InterPro" id="IPR036388">
    <property type="entry name" value="WH-like_DNA-bd_sf"/>
</dbReference>
<dbReference type="Proteomes" id="UP000198287">
    <property type="component" value="Unassembled WGS sequence"/>
</dbReference>
<dbReference type="GO" id="GO:0006355">
    <property type="term" value="P:regulation of DNA-templated transcription"/>
    <property type="evidence" value="ECO:0007669"/>
    <property type="project" value="InterPro"/>
</dbReference>
<gene>
    <name evidence="2" type="ORF">Fcan01_03086</name>
</gene>
<evidence type="ECO:0000313" key="2">
    <source>
        <dbReference type="EMBL" id="OXA61889.1"/>
    </source>
</evidence>
<organism evidence="2 3">
    <name type="scientific">Folsomia candida</name>
    <name type="common">Springtail</name>
    <dbReference type="NCBI Taxonomy" id="158441"/>
    <lineage>
        <taxon>Eukaryota</taxon>
        <taxon>Metazoa</taxon>
        <taxon>Ecdysozoa</taxon>
        <taxon>Arthropoda</taxon>
        <taxon>Hexapoda</taxon>
        <taxon>Collembola</taxon>
        <taxon>Entomobryomorpha</taxon>
        <taxon>Isotomoidea</taxon>
        <taxon>Isotomidae</taxon>
        <taxon>Proisotominae</taxon>
        <taxon>Folsomia</taxon>
    </lineage>
</organism>
<proteinExistence type="predicted"/>
<dbReference type="Gene3D" id="1.10.10.10">
    <property type="entry name" value="Winged helix-like DNA-binding domain superfamily/Winged helix DNA-binding domain"/>
    <property type="match status" value="1"/>
</dbReference>